<dbReference type="PANTHER" id="PTHR43158">
    <property type="entry name" value="SKFA PEPTIDE EXPORT ATP-BINDING PROTEIN SKFE"/>
    <property type="match status" value="1"/>
</dbReference>
<evidence type="ECO:0000313" key="5">
    <source>
        <dbReference type="Proteomes" id="UP000825228"/>
    </source>
</evidence>
<evidence type="ECO:0000259" key="3">
    <source>
        <dbReference type="PROSITE" id="PS50893"/>
    </source>
</evidence>
<comment type="caution">
    <text evidence="4">The sequence shown here is derived from an EMBL/GenBank/DDBJ whole genome shotgun (WGS) entry which is preliminary data.</text>
</comment>
<gene>
    <name evidence="4" type="ORF">HQ603_11485</name>
</gene>
<dbReference type="CDD" id="cd03230">
    <property type="entry name" value="ABC_DR_subfamily_A"/>
    <property type="match status" value="1"/>
</dbReference>
<keyword evidence="1" id="KW-0547">Nucleotide-binding</keyword>
<proteinExistence type="predicted"/>
<sequence length="294" mass="31678">MTAPVVSVRNVRKSFRDVDALVDVSFDVHEHAIHGLLGRNGAGKTTLLQILTGQQWADGGEVSVFGGSPFENDAVLRDVCFVKESQRYPDDFRVGQVLDAAAAILPRWDETFARDLMADFDLPRRRKVKKLSRGMTSALGVVVGLASRAPLTLFDEPYLGLDAVSRQLFYDRLLADYAEHPRTVVLSTHLIDEVADLVDRVVVVDGGRIVVDDDAEGLRGRAVTISGRADSVADVTTGLSVLHHESMGSMARSTVDGPLADAALAAARAAGLSVEPVSLQQFVVASTTRRKVSS</sequence>
<dbReference type="PROSITE" id="PS50893">
    <property type="entry name" value="ABC_TRANSPORTER_2"/>
    <property type="match status" value="1"/>
</dbReference>
<dbReference type="InterPro" id="IPR003439">
    <property type="entry name" value="ABC_transporter-like_ATP-bd"/>
</dbReference>
<dbReference type="SMART" id="SM00382">
    <property type="entry name" value="AAA"/>
    <property type="match status" value="1"/>
</dbReference>
<dbReference type="InterPro" id="IPR027417">
    <property type="entry name" value="P-loop_NTPase"/>
</dbReference>
<evidence type="ECO:0000313" key="4">
    <source>
        <dbReference type="EMBL" id="MBY6367378.1"/>
    </source>
</evidence>
<dbReference type="PANTHER" id="PTHR43158:SF5">
    <property type="entry name" value="ABC TRANSPORTER, ATP-BINDING PROTEIN"/>
    <property type="match status" value="1"/>
</dbReference>
<dbReference type="Proteomes" id="UP000825228">
    <property type="component" value="Unassembled WGS sequence"/>
</dbReference>
<evidence type="ECO:0000256" key="2">
    <source>
        <dbReference type="ARBA" id="ARBA00022840"/>
    </source>
</evidence>
<evidence type="ECO:0000256" key="1">
    <source>
        <dbReference type="ARBA" id="ARBA00022741"/>
    </source>
</evidence>
<dbReference type="RefSeq" id="WP_222684671.1">
    <property type="nucleotide sequence ID" value="NZ_JABUBT010000010.1"/>
</dbReference>
<dbReference type="EMBL" id="JABUBU010000009">
    <property type="protein sequence ID" value="MBY6367378.1"/>
    <property type="molecule type" value="Genomic_DNA"/>
</dbReference>
<keyword evidence="2 4" id="KW-0067">ATP-binding</keyword>
<dbReference type="InterPro" id="IPR003593">
    <property type="entry name" value="AAA+_ATPase"/>
</dbReference>
<name>A0ABS7P4P9_9NOCA</name>
<dbReference type="Pfam" id="PF00005">
    <property type="entry name" value="ABC_tran"/>
    <property type="match status" value="1"/>
</dbReference>
<dbReference type="Gene3D" id="3.40.50.300">
    <property type="entry name" value="P-loop containing nucleotide triphosphate hydrolases"/>
    <property type="match status" value="1"/>
</dbReference>
<feature type="domain" description="ABC transporter" evidence="3">
    <location>
        <begin position="6"/>
        <end position="231"/>
    </location>
</feature>
<organism evidence="4 5">
    <name type="scientific">Rhodococcoides corynebacterioides</name>
    <dbReference type="NCBI Taxonomy" id="53972"/>
    <lineage>
        <taxon>Bacteria</taxon>
        <taxon>Bacillati</taxon>
        <taxon>Actinomycetota</taxon>
        <taxon>Actinomycetes</taxon>
        <taxon>Mycobacteriales</taxon>
        <taxon>Nocardiaceae</taxon>
        <taxon>Rhodococcoides</taxon>
    </lineage>
</organism>
<protein>
    <submittedName>
        <fullName evidence="4">ABC transporter ATP-binding protein</fullName>
    </submittedName>
</protein>
<dbReference type="GO" id="GO:0005524">
    <property type="term" value="F:ATP binding"/>
    <property type="evidence" value="ECO:0007669"/>
    <property type="project" value="UniProtKB-KW"/>
</dbReference>
<accession>A0ABS7P4P9</accession>
<keyword evidence="5" id="KW-1185">Reference proteome</keyword>
<dbReference type="SUPFAM" id="SSF52540">
    <property type="entry name" value="P-loop containing nucleoside triphosphate hydrolases"/>
    <property type="match status" value="1"/>
</dbReference>
<reference evidence="4 5" key="1">
    <citation type="submission" date="2020-06" db="EMBL/GenBank/DDBJ databases">
        <title>Taxonomy, biology and ecology of Rhodococcus bacteria occurring in California pistachio and other woody hosts as revealed by genome sequence analyses.</title>
        <authorList>
            <person name="Gai Y."/>
            <person name="Riely B."/>
        </authorList>
    </citation>
    <scope>NUCLEOTIDE SEQUENCE [LARGE SCALE GENOMIC DNA]</scope>
    <source>
        <strain evidence="4 5">BP-281</strain>
    </source>
</reference>